<dbReference type="PANTHER" id="PTHR31750:SF4">
    <property type="entry name" value="LP06106P"/>
    <property type="match status" value="1"/>
</dbReference>
<proteinExistence type="predicted"/>
<dbReference type="PANTHER" id="PTHR31750">
    <property type="entry name" value="PROTEIN STAY-GREEN 1, CHLOROPLASTIC-RELATED"/>
    <property type="match status" value="1"/>
</dbReference>
<name>A0ABU6MDG7_9BACI</name>
<accession>A0ABU6MDG7</accession>
<gene>
    <name evidence="3" type="ORF">P4T90_04495</name>
</gene>
<comment type="caution">
    <text evidence="3">The sequence shown here is derived from an EMBL/GenBank/DDBJ whole genome shotgun (WGS) entry which is preliminary data.</text>
</comment>
<evidence type="ECO:0000313" key="4">
    <source>
        <dbReference type="Proteomes" id="UP001341444"/>
    </source>
</evidence>
<keyword evidence="4" id="KW-1185">Reference proteome</keyword>
<evidence type="ECO:0000256" key="1">
    <source>
        <dbReference type="ARBA" id="ARBA00022946"/>
    </source>
</evidence>
<keyword evidence="1" id="KW-0809">Transit peptide</keyword>
<evidence type="ECO:0000259" key="2">
    <source>
        <dbReference type="Pfam" id="PF12638"/>
    </source>
</evidence>
<reference evidence="3 4" key="1">
    <citation type="submission" date="2023-03" db="EMBL/GenBank/DDBJ databases">
        <title>Bacillus Genome Sequencing.</title>
        <authorList>
            <person name="Dunlap C."/>
        </authorList>
    </citation>
    <scope>NUCLEOTIDE SEQUENCE [LARGE SCALE GENOMIC DNA]</scope>
    <source>
        <strain evidence="3 4">B-23453</strain>
    </source>
</reference>
<dbReference type="Proteomes" id="UP001341444">
    <property type="component" value="Unassembled WGS sequence"/>
</dbReference>
<dbReference type="EMBL" id="JARMAB010000005">
    <property type="protein sequence ID" value="MED1202349.1"/>
    <property type="molecule type" value="Genomic_DNA"/>
</dbReference>
<protein>
    <submittedName>
        <fullName evidence="3">Staygreen family protein</fullName>
    </submittedName>
</protein>
<dbReference type="RefSeq" id="WP_066267010.1">
    <property type="nucleotide sequence ID" value="NZ_JARMAB010000005.1"/>
</dbReference>
<dbReference type="InterPro" id="IPR024438">
    <property type="entry name" value="Staygreen"/>
</dbReference>
<evidence type="ECO:0000313" key="3">
    <source>
        <dbReference type="EMBL" id="MED1202349.1"/>
    </source>
</evidence>
<sequence length="148" mass="17414">MKIVNPEKVHVEYRNRITPISPILSRRYTLTHSDTTGDLFLTLGEDYALDKIPSNRDEVLGEWIYDGSYSYYAKVHVDDPVSPENNQKRNQIFIKELPLALQTIRYGDNSFFRSHSFLDLVPIRIYFESVDPSLNRIEYWGNFSNYRS</sequence>
<feature type="domain" description="Staygreen protein" evidence="2">
    <location>
        <begin position="4"/>
        <end position="146"/>
    </location>
</feature>
<organism evidence="3 4">
    <name type="scientific">Heyndrickxia acidicola</name>
    <dbReference type="NCBI Taxonomy" id="209389"/>
    <lineage>
        <taxon>Bacteria</taxon>
        <taxon>Bacillati</taxon>
        <taxon>Bacillota</taxon>
        <taxon>Bacilli</taxon>
        <taxon>Bacillales</taxon>
        <taxon>Bacillaceae</taxon>
        <taxon>Heyndrickxia</taxon>
    </lineage>
</organism>
<dbReference type="Pfam" id="PF12638">
    <property type="entry name" value="Staygreen"/>
    <property type="match status" value="1"/>
</dbReference>